<name>A0ABV3YSE7_9PSED</name>
<evidence type="ECO:0000313" key="2">
    <source>
        <dbReference type="EMBL" id="MEX6501693.1"/>
    </source>
</evidence>
<evidence type="ECO:0008006" key="4">
    <source>
        <dbReference type="Google" id="ProtNLM"/>
    </source>
</evidence>
<dbReference type="EMBL" id="JBFTEG010000003">
    <property type="protein sequence ID" value="MEX6501693.1"/>
    <property type="molecule type" value="Genomic_DNA"/>
</dbReference>
<protein>
    <recommendedName>
        <fullName evidence="4">Avidin family protein</fullName>
    </recommendedName>
</protein>
<sequence length="139" mass="15412">MIGHVFACVLAAAMLGSLAVQAGYAAEPSHLLDGKTFIGRNGEKGHSLATDEQEALIFADGLFTSASCEPYSFGSSEYSTRVDGERIYFEALTTSPSHGQIAWQGVVEGDTARATFVWTKKRWYWDTRREYWFEGTLKE</sequence>
<keyword evidence="3" id="KW-1185">Reference proteome</keyword>
<reference evidence="2 3" key="1">
    <citation type="submission" date="2024-07" db="EMBL/GenBank/DDBJ databases">
        <authorList>
            <person name="Li M."/>
        </authorList>
    </citation>
    <scope>NUCLEOTIDE SEQUENCE [LARGE SCALE GENOMIC DNA]</scope>
    <source>
        <strain evidence="2 3">25A3E</strain>
    </source>
</reference>
<evidence type="ECO:0000256" key="1">
    <source>
        <dbReference type="SAM" id="SignalP"/>
    </source>
</evidence>
<feature type="chain" id="PRO_5045925398" description="Avidin family protein" evidence="1">
    <location>
        <begin position="23"/>
        <end position="139"/>
    </location>
</feature>
<evidence type="ECO:0000313" key="3">
    <source>
        <dbReference type="Proteomes" id="UP001560296"/>
    </source>
</evidence>
<gene>
    <name evidence="2" type="ORF">AB5S05_06425</name>
</gene>
<feature type="signal peptide" evidence="1">
    <location>
        <begin position="1"/>
        <end position="22"/>
    </location>
</feature>
<organism evidence="2 3">
    <name type="scientific">Pseudomonas zhanjiangensis</name>
    <dbReference type="NCBI Taxonomy" id="3239015"/>
    <lineage>
        <taxon>Bacteria</taxon>
        <taxon>Pseudomonadati</taxon>
        <taxon>Pseudomonadota</taxon>
        <taxon>Gammaproteobacteria</taxon>
        <taxon>Pseudomonadales</taxon>
        <taxon>Pseudomonadaceae</taxon>
        <taxon>Pseudomonas</taxon>
    </lineage>
</organism>
<keyword evidence="1" id="KW-0732">Signal</keyword>
<proteinExistence type="predicted"/>
<accession>A0ABV3YSE7</accession>
<comment type="caution">
    <text evidence="2">The sequence shown here is derived from an EMBL/GenBank/DDBJ whole genome shotgun (WGS) entry which is preliminary data.</text>
</comment>
<dbReference type="Proteomes" id="UP001560296">
    <property type="component" value="Unassembled WGS sequence"/>
</dbReference>
<dbReference type="RefSeq" id="WP_369286662.1">
    <property type="nucleotide sequence ID" value="NZ_JBFTEG010000003.1"/>
</dbReference>